<accession>A0A8H3QLQ1</accession>
<sequence>MVYTHKSDSIETIDDSCNFSDTTSYNLSSYASLTIRKRRNKRRVRHGITINTYMLNRIRRLPTQNTQNPSTNQFFNGITFP</sequence>
<dbReference type="AlphaFoldDB" id="A0A8H3QLQ1"/>
<dbReference type="OrthoDB" id="2353600at2759"/>
<organism evidence="1 2">
    <name type="scientific">Rhizophagus clarus</name>
    <dbReference type="NCBI Taxonomy" id="94130"/>
    <lineage>
        <taxon>Eukaryota</taxon>
        <taxon>Fungi</taxon>
        <taxon>Fungi incertae sedis</taxon>
        <taxon>Mucoromycota</taxon>
        <taxon>Glomeromycotina</taxon>
        <taxon>Glomeromycetes</taxon>
        <taxon>Glomerales</taxon>
        <taxon>Glomeraceae</taxon>
        <taxon>Rhizophagus</taxon>
    </lineage>
</organism>
<proteinExistence type="predicted"/>
<dbReference type="EMBL" id="BLAL01000156">
    <property type="protein sequence ID" value="GES85595.1"/>
    <property type="molecule type" value="Genomic_DNA"/>
</dbReference>
<gene>
    <name evidence="1" type="ORF">RCL2_001270000</name>
</gene>
<dbReference type="Proteomes" id="UP000615446">
    <property type="component" value="Unassembled WGS sequence"/>
</dbReference>
<evidence type="ECO:0000313" key="2">
    <source>
        <dbReference type="Proteomes" id="UP000615446"/>
    </source>
</evidence>
<evidence type="ECO:0000313" key="1">
    <source>
        <dbReference type="EMBL" id="GES85595.1"/>
    </source>
</evidence>
<name>A0A8H3QLQ1_9GLOM</name>
<reference evidence="1" key="1">
    <citation type="submission" date="2019-10" db="EMBL/GenBank/DDBJ databases">
        <title>Conservation and host-specific expression of non-tandemly repeated heterogenous ribosome RNA gene in arbuscular mycorrhizal fungi.</title>
        <authorList>
            <person name="Maeda T."/>
            <person name="Kobayashi Y."/>
            <person name="Nakagawa T."/>
            <person name="Ezawa T."/>
            <person name="Yamaguchi K."/>
            <person name="Bino T."/>
            <person name="Nishimoto Y."/>
            <person name="Shigenobu S."/>
            <person name="Kawaguchi M."/>
        </authorList>
    </citation>
    <scope>NUCLEOTIDE SEQUENCE</scope>
    <source>
        <strain evidence="1">HR1</strain>
    </source>
</reference>
<comment type="caution">
    <text evidence="1">The sequence shown here is derived from an EMBL/GenBank/DDBJ whole genome shotgun (WGS) entry which is preliminary data.</text>
</comment>
<protein>
    <submittedName>
        <fullName evidence="1">Uncharacterized protein</fullName>
    </submittedName>
</protein>